<sequence length="231" mass="24601">MGQGTLKRAGEDRGIPLAVRSHGATSVNLLHSGWALGQWVAFSGFFSTTGLPTFAHLSPGFGRFSEPGKHPLKRGLRCREHPRSNSRHHVARKQDWSRHWATPPKGRMLLPHAPFLQVVAAPSARATATPGSVVTAAAAAAAALVGLSPSSGRTRPMPMPARTYNAQRAARQMAPKAPPPVACARARRGRGMGTHRDTPTRDPLSRLPDRDPPARAPGGVSICPRCPSRGV</sequence>
<reference evidence="2" key="1">
    <citation type="submission" date="2021-01" db="EMBL/GenBank/DDBJ databases">
        <authorList>
            <person name="Corre E."/>
            <person name="Pelletier E."/>
            <person name="Niang G."/>
            <person name="Scheremetjew M."/>
            <person name="Finn R."/>
            <person name="Kale V."/>
            <person name="Holt S."/>
            <person name="Cochrane G."/>
            <person name="Meng A."/>
            <person name="Brown T."/>
            <person name="Cohen L."/>
        </authorList>
    </citation>
    <scope>NUCLEOTIDE SEQUENCE</scope>
    <source>
        <strain evidence="2">CCMP1594</strain>
    </source>
</reference>
<feature type="compositionally biased region" description="Basic and acidic residues" evidence="1">
    <location>
        <begin position="194"/>
        <end position="213"/>
    </location>
</feature>
<feature type="region of interest" description="Disordered" evidence="1">
    <location>
        <begin position="170"/>
        <end position="231"/>
    </location>
</feature>
<protein>
    <submittedName>
        <fullName evidence="2">Uncharacterized protein</fullName>
    </submittedName>
</protein>
<gene>
    <name evidence="2" type="ORF">EGYM00163_LOCUS32328</name>
</gene>
<organism evidence="2">
    <name type="scientific">Eutreptiella gymnastica</name>
    <dbReference type="NCBI Taxonomy" id="73025"/>
    <lineage>
        <taxon>Eukaryota</taxon>
        <taxon>Discoba</taxon>
        <taxon>Euglenozoa</taxon>
        <taxon>Euglenida</taxon>
        <taxon>Spirocuta</taxon>
        <taxon>Euglenophyceae</taxon>
        <taxon>Eutreptiales</taxon>
        <taxon>Eutreptiaceae</taxon>
        <taxon>Eutreptiella</taxon>
    </lineage>
</organism>
<evidence type="ECO:0000256" key="1">
    <source>
        <dbReference type="SAM" id="MobiDB-lite"/>
    </source>
</evidence>
<dbReference type="EMBL" id="HBJA01093091">
    <property type="protein sequence ID" value="CAE0821156.1"/>
    <property type="molecule type" value="Transcribed_RNA"/>
</dbReference>
<name>A0A7S4G0E6_9EUGL</name>
<accession>A0A7S4G0E6</accession>
<evidence type="ECO:0000313" key="2">
    <source>
        <dbReference type="EMBL" id="CAE0821156.1"/>
    </source>
</evidence>
<dbReference type="AlphaFoldDB" id="A0A7S4G0E6"/>
<proteinExistence type="predicted"/>